<comment type="function">
    <text evidence="8">Catalyzes the phospholipid dependent N-acylation of the N-terminal cysteine of apolipoprotein, the last step in lipoprotein maturation.</text>
</comment>
<keyword evidence="7 8" id="KW-0012">Acyltransferase</keyword>
<comment type="subcellular location">
    <subcellularLocation>
        <location evidence="1 8">Cell membrane</location>
        <topology evidence="1 8">Multi-pass membrane protein</topology>
    </subcellularLocation>
</comment>
<feature type="transmembrane region" description="Helical" evidence="8">
    <location>
        <begin position="98"/>
        <end position="116"/>
    </location>
</feature>
<keyword evidence="2 8" id="KW-1003">Cell membrane</keyword>
<evidence type="ECO:0000256" key="6">
    <source>
        <dbReference type="ARBA" id="ARBA00023136"/>
    </source>
</evidence>
<comment type="catalytic activity">
    <reaction evidence="8">
        <text>N-terminal S-1,2-diacyl-sn-glyceryl-L-cysteinyl-[lipoprotein] + a glycerophospholipid = N-acyl-S-1,2-diacyl-sn-glyceryl-L-cysteinyl-[lipoprotein] + a 2-acyl-sn-glycero-3-phospholipid + H(+)</text>
        <dbReference type="Rhea" id="RHEA:48228"/>
        <dbReference type="Rhea" id="RHEA-COMP:14681"/>
        <dbReference type="Rhea" id="RHEA-COMP:14684"/>
        <dbReference type="ChEBI" id="CHEBI:15378"/>
        <dbReference type="ChEBI" id="CHEBI:136912"/>
        <dbReference type="ChEBI" id="CHEBI:140656"/>
        <dbReference type="ChEBI" id="CHEBI:140657"/>
        <dbReference type="ChEBI" id="CHEBI:140660"/>
        <dbReference type="EC" id="2.3.1.269"/>
    </reaction>
</comment>
<dbReference type="NCBIfam" id="TIGR00546">
    <property type="entry name" value="lnt"/>
    <property type="match status" value="1"/>
</dbReference>
<evidence type="ECO:0000313" key="11">
    <source>
        <dbReference type="Proteomes" id="UP000243342"/>
    </source>
</evidence>
<dbReference type="GO" id="GO:0016410">
    <property type="term" value="F:N-acyltransferase activity"/>
    <property type="evidence" value="ECO:0007669"/>
    <property type="project" value="UniProtKB-UniRule"/>
</dbReference>
<comment type="similarity">
    <text evidence="8">Belongs to the CN hydrolase family. Apolipoprotein N-acyltransferase subfamily.</text>
</comment>
<dbReference type="InterPro" id="IPR045378">
    <property type="entry name" value="LNT_N"/>
</dbReference>
<comment type="caution">
    <text evidence="10">The sequence shown here is derived from an EMBL/GenBank/DDBJ whole genome shotgun (WGS) entry which is preliminary data.</text>
</comment>
<feature type="transmembrane region" description="Helical" evidence="8">
    <location>
        <begin position="516"/>
        <end position="534"/>
    </location>
</feature>
<reference evidence="10 11" key="1">
    <citation type="submission" date="2016-10" db="EMBL/GenBank/DDBJ databases">
        <title>Genome sequence of Streptomyces gilvigriseus MUSC 26.</title>
        <authorList>
            <person name="Lee L.-H."/>
            <person name="Ser H.-L."/>
        </authorList>
    </citation>
    <scope>NUCLEOTIDE SEQUENCE [LARGE SCALE GENOMIC DNA]</scope>
    <source>
        <strain evidence="10 11">MUSC 26</strain>
    </source>
</reference>
<dbReference type="STRING" id="1428644.BIV57_17375"/>
<feature type="transmembrane region" description="Helical" evidence="8">
    <location>
        <begin position="73"/>
        <end position="92"/>
    </location>
</feature>
<dbReference type="OrthoDB" id="9804277at2"/>
<comment type="pathway">
    <text evidence="8">Protein modification; lipoprotein biosynthesis (N-acyl transfer).</text>
</comment>
<feature type="transmembrane region" description="Helical" evidence="8">
    <location>
        <begin position="49"/>
        <end position="66"/>
    </location>
</feature>
<dbReference type="UniPathway" id="UPA00666"/>
<dbReference type="AlphaFoldDB" id="A0A1J7C9B3"/>
<feature type="transmembrane region" description="Helical" evidence="8">
    <location>
        <begin position="204"/>
        <end position="223"/>
    </location>
</feature>
<evidence type="ECO:0000256" key="2">
    <source>
        <dbReference type="ARBA" id="ARBA00022475"/>
    </source>
</evidence>
<evidence type="ECO:0000256" key="3">
    <source>
        <dbReference type="ARBA" id="ARBA00022679"/>
    </source>
</evidence>
<dbReference type="GO" id="GO:0042158">
    <property type="term" value="P:lipoprotein biosynthetic process"/>
    <property type="evidence" value="ECO:0007669"/>
    <property type="project" value="UniProtKB-UniRule"/>
</dbReference>
<feature type="transmembrane region" description="Helical" evidence="8">
    <location>
        <begin position="175"/>
        <end position="197"/>
    </location>
</feature>
<protein>
    <recommendedName>
        <fullName evidence="8">Apolipoprotein N-acyltransferase</fullName>
        <shortName evidence="8">ALP N-acyltransferase</shortName>
        <ecNumber evidence="8">2.3.1.269</ecNumber>
    </recommendedName>
</protein>
<keyword evidence="3 8" id="KW-0808">Transferase</keyword>
<organism evidence="10 11">
    <name type="scientific">Mangrovactinospora gilvigrisea</name>
    <dbReference type="NCBI Taxonomy" id="1428644"/>
    <lineage>
        <taxon>Bacteria</taxon>
        <taxon>Bacillati</taxon>
        <taxon>Actinomycetota</taxon>
        <taxon>Actinomycetes</taxon>
        <taxon>Kitasatosporales</taxon>
        <taxon>Streptomycetaceae</taxon>
        <taxon>Mangrovactinospora</taxon>
    </lineage>
</organism>
<dbReference type="Pfam" id="PF20154">
    <property type="entry name" value="LNT_N"/>
    <property type="match status" value="1"/>
</dbReference>
<dbReference type="InterPro" id="IPR004563">
    <property type="entry name" value="Apolipo_AcylTrfase"/>
</dbReference>
<dbReference type="EMBL" id="MLCF01000106">
    <property type="protein sequence ID" value="OIV36226.1"/>
    <property type="molecule type" value="Genomic_DNA"/>
</dbReference>
<evidence type="ECO:0000256" key="5">
    <source>
        <dbReference type="ARBA" id="ARBA00022989"/>
    </source>
</evidence>
<evidence type="ECO:0000313" key="10">
    <source>
        <dbReference type="EMBL" id="OIV36226.1"/>
    </source>
</evidence>
<feature type="domain" description="CN hydrolase" evidence="9">
    <location>
        <begin position="240"/>
        <end position="500"/>
    </location>
</feature>
<proteinExistence type="inferred from homology"/>
<dbReference type="PANTHER" id="PTHR38686:SF1">
    <property type="entry name" value="APOLIPOPROTEIN N-ACYLTRANSFERASE"/>
    <property type="match status" value="1"/>
</dbReference>
<dbReference type="InterPro" id="IPR003010">
    <property type="entry name" value="C-N_Hydrolase"/>
</dbReference>
<evidence type="ECO:0000259" key="9">
    <source>
        <dbReference type="PROSITE" id="PS50263"/>
    </source>
</evidence>
<name>A0A1J7C9B3_9ACTN</name>
<dbReference type="Proteomes" id="UP000243342">
    <property type="component" value="Unassembled WGS sequence"/>
</dbReference>
<keyword evidence="10" id="KW-0449">Lipoprotein</keyword>
<dbReference type="SUPFAM" id="SSF56317">
    <property type="entry name" value="Carbon-nitrogen hydrolase"/>
    <property type="match status" value="1"/>
</dbReference>
<keyword evidence="4 8" id="KW-0812">Transmembrane</keyword>
<evidence type="ECO:0000256" key="1">
    <source>
        <dbReference type="ARBA" id="ARBA00004651"/>
    </source>
</evidence>
<dbReference type="GO" id="GO:0005886">
    <property type="term" value="C:plasma membrane"/>
    <property type="evidence" value="ECO:0007669"/>
    <property type="project" value="UniProtKB-SubCell"/>
</dbReference>
<dbReference type="Gene3D" id="3.60.110.10">
    <property type="entry name" value="Carbon-nitrogen hydrolase"/>
    <property type="match status" value="1"/>
</dbReference>
<evidence type="ECO:0000256" key="4">
    <source>
        <dbReference type="ARBA" id="ARBA00022692"/>
    </source>
</evidence>
<dbReference type="HAMAP" id="MF_01148">
    <property type="entry name" value="Lnt"/>
    <property type="match status" value="1"/>
</dbReference>
<keyword evidence="11" id="KW-1185">Reference proteome</keyword>
<evidence type="ECO:0000256" key="8">
    <source>
        <dbReference type="HAMAP-Rule" id="MF_01148"/>
    </source>
</evidence>
<dbReference type="CDD" id="cd07571">
    <property type="entry name" value="ALP_N-acyl_transferase"/>
    <property type="match status" value="1"/>
</dbReference>
<evidence type="ECO:0000256" key="7">
    <source>
        <dbReference type="ARBA" id="ARBA00023315"/>
    </source>
</evidence>
<dbReference type="PROSITE" id="PS50263">
    <property type="entry name" value="CN_HYDROLASE"/>
    <property type="match status" value="1"/>
</dbReference>
<dbReference type="PANTHER" id="PTHR38686">
    <property type="entry name" value="APOLIPOPROTEIN N-ACYLTRANSFERASE"/>
    <property type="match status" value="1"/>
</dbReference>
<keyword evidence="5 8" id="KW-1133">Transmembrane helix</keyword>
<sequence>MATTDAATTAPAPAAPASPHREPLRLRWATPLAALGGAILWLAFPPVNLWPLAPLGLAALVVAAAGQRARGAFAVGLAFSYVFFALLVRWLIGNIGPAAFIALSIAESVVLALLIIPLPALLKLTRRVWLWPPIIAVWWTATEAVRSRVPFGGFPWGRLAFSQAESPALGWARVAGAPAVTFVVALVAGGLAVLWLAPAARARLAAGLPWTVAACALAVAMPLPNAGFQKGDTSGTLSLVQGNVPKGRTLEETARVEHITRNHSDLTAKLAKDIKAGKTPEPDLVVWPENATDDDARYNLALRGLVQGAVDAVGKPILVGGILNQPDDSAKGYKSYNAGQLWWPSTSAHPGPGVWYAKRQLVPFGEYIPFRSVFGKFGQLQLIPRDFSPGDRTQIFKAGPIKAGDVICYEIGYDGRVNANVRAGANLLVEQTNDATFIRDGATDEPEQQLAMARLRAVEHDRSVAVVSTTGESAVIRPNGTLAAHTGIWQQALITKKVPLRTVTTPATRVGAWPELGIGVIAAGLTAAAAVAAVRRRRSPE</sequence>
<gene>
    <name evidence="8" type="primary">lnt</name>
    <name evidence="10" type="ORF">BIV57_17375</name>
</gene>
<keyword evidence="6 8" id="KW-0472">Membrane</keyword>
<dbReference type="EC" id="2.3.1.269" evidence="8"/>
<dbReference type="Pfam" id="PF00795">
    <property type="entry name" value="CN_hydrolase"/>
    <property type="match status" value="1"/>
</dbReference>
<accession>A0A1J7C9B3</accession>
<dbReference type="RefSeq" id="WP_071657812.1">
    <property type="nucleotide sequence ID" value="NZ_MLCF01000106.1"/>
</dbReference>
<dbReference type="InterPro" id="IPR036526">
    <property type="entry name" value="C-N_Hydrolase_sf"/>
</dbReference>